<name>A0A0H1RA98_9HYPH</name>
<evidence type="ECO:0000313" key="2">
    <source>
        <dbReference type="Proteomes" id="UP000035489"/>
    </source>
</evidence>
<gene>
    <name evidence="1" type="ORF">AA309_30840</name>
</gene>
<dbReference type="PATRIC" id="fig|1225564.3.peg.1140"/>
<accession>A0A0H1RA98</accession>
<proteinExistence type="predicted"/>
<protein>
    <submittedName>
        <fullName evidence="1">Uncharacterized protein</fullName>
    </submittedName>
</protein>
<organism evidence="1 2">
    <name type="scientific">Microvirga vignae</name>
    <dbReference type="NCBI Taxonomy" id="1225564"/>
    <lineage>
        <taxon>Bacteria</taxon>
        <taxon>Pseudomonadati</taxon>
        <taxon>Pseudomonadota</taxon>
        <taxon>Alphaproteobacteria</taxon>
        <taxon>Hyphomicrobiales</taxon>
        <taxon>Methylobacteriaceae</taxon>
        <taxon>Microvirga</taxon>
    </lineage>
</organism>
<feature type="non-terminal residue" evidence="1">
    <location>
        <position position="1"/>
    </location>
</feature>
<evidence type="ECO:0000313" key="1">
    <source>
        <dbReference type="EMBL" id="KLK89512.1"/>
    </source>
</evidence>
<dbReference type="AlphaFoldDB" id="A0A0H1RA98"/>
<dbReference type="Proteomes" id="UP000035489">
    <property type="component" value="Unassembled WGS sequence"/>
</dbReference>
<dbReference type="EMBL" id="LCYG01000144">
    <property type="protein sequence ID" value="KLK89512.1"/>
    <property type="molecule type" value="Genomic_DNA"/>
</dbReference>
<dbReference type="RefSeq" id="WP_047192856.1">
    <property type="nucleotide sequence ID" value="NZ_LCYG01000144.1"/>
</dbReference>
<comment type="caution">
    <text evidence="1">The sequence shown here is derived from an EMBL/GenBank/DDBJ whole genome shotgun (WGS) entry which is preliminary data.</text>
</comment>
<sequence>PGKSLISGIIVTVTADKTTTERHEGTWGNVVSKTVDIHEQKDIIADGLMGQNEVTLPADDAQDFGTALFASPSPDPVITDQYQFAGLQDDISSGVIQTDPSTHYYVL</sequence>
<keyword evidence="2" id="KW-1185">Reference proteome</keyword>
<reference evidence="1 2" key="1">
    <citation type="submission" date="2015-05" db="EMBL/GenBank/DDBJ databases">
        <title>Draft genome sequence of Microvirga vignae strain BR3299, a novel nitrogen fixing bacteria isolated from Brazil semi-aired region.</title>
        <authorList>
            <person name="Zilli J.E."/>
            <person name="Passos S.R."/>
            <person name="Leite J."/>
            <person name="Baldani J.I."/>
            <person name="Xavier G.R."/>
            <person name="Rumjaneck N.G."/>
            <person name="Simoes-Araujo J.L."/>
        </authorList>
    </citation>
    <scope>NUCLEOTIDE SEQUENCE [LARGE SCALE GENOMIC DNA]</scope>
    <source>
        <strain evidence="1 2">BR3299</strain>
    </source>
</reference>